<accession>A0AA35TR90</accession>
<organism evidence="7 8">
    <name type="scientific">Geodia barretti</name>
    <name type="common">Barrett's horny sponge</name>
    <dbReference type="NCBI Taxonomy" id="519541"/>
    <lineage>
        <taxon>Eukaryota</taxon>
        <taxon>Metazoa</taxon>
        <taxon>Porifera</taxon>
        <taxon>Demospongiae</taxon>
        <taxon>Heteroscleromorpha</taxon>
        <taxon>Tetractinellida</taxon>
        <taxon>Astrophorina</taxon>
        <taxon>Geodiidae</taxon>
        <taxon>Geodia</taxon>
    </lineage>
</organism>
<dbReference type="Gene3D" id="3.30.40.10">
    <property type="entry name" value="Zinc/RING finger domain, C3HC4 (zinc finger)"/>
    <property type="match status" value="1"/>
</dbReference>
<feature type="compositionally biased region" description="Low complexity" evidence="5">
    <location>
        <begin position="185"/>
        <end position="195"/>
    </location>
</feature>
<evidence type="ECO:0000256" key="1">
    <source>
        <dbReference type="ARBA" id="ARBA00022771"/>
    </source>
</evidence>
<feature type="region of interest" description="Disordered" evidence="5">
    <location>
        <begin position="115"/>
        <end position="134"/>
    </location>
</feature>
<keyword evidence="4" id="KW-0175">Coiled coil</keyword>
<keyword evidence="2" id="KW-0862">Zinc</keyword>
<protein>
    <submittedName>
        <fullName evidence="7">E3 ubiquitin-protein ligase NEURL1</fullName>
    </submittedName>
</protein>
<dbReference type="CDD" id="cd16647">
    <property type="entry name" value="mRING-HC-C3HC5_NEU1"/>
    <property type="match status" value="1"/>
</dbReference>
<feature type="compositionally biased region" description="Low complexity" evidence="5">
    <location>
        <begin position="115"/>
        <end position="126"/>
    </location>
</feature>
<dbReference type="Pfam" id="PF13920">
    <property type="entry name" value="zf-C3HC4_3"/>
    <property type="match status" value="1"/>
</dbReference>
<name>A0AA35TR90_GEOBA</name>
<evidence type="ECO:0000256" key="3">
    <source>
        <dbReference type="PROSITE-ProRule" id="PRU00175"/>
    </source>
</evidence>
<evidence type="ECO:0000256" key="2">
    <source>
        <dbReference type="ARBA" id="ARBA00022833"/>
    </source>
</evidence>
<dbReference type="PANTHER" id="PTHR46519">
    <property type="entry name" value="RING/U-BOX SUPERFAMILY PROTEIN"/>
    <property type="match status" value="1"/>
</dbReference>
<keyword evidence="8" id="KW-1185">Reference proteome</keyword>
<evidence type="ECO:0000313" key="7">
    <source>
        <dbReference type="EMBL" id="CAI8052294.1"/>
    </source>
</evidence>
<dbReference type="AlphaFoldDB" id="A0AA35TR90"/>
<feature type="coiled-coil region" evidence="4">
    <location>
        <begin position="335"/>
        <end position="372"/>
    </location>
</feature>
<dbReference type="InterPro" id="IPR013083">
    <property type="entry name" value="Znf_RING/FYVE/PHD"/>
</dbReference>
<dbReference type="Proteomes" id="UP001174909">
    <property type="component" value="Unassembled WGS sequence"/>
</dbReference>
<feature type="region of interest" description="Disordered" evidence="5">
    <location>
        <begin position="172"/>
        <end position="213"/>
    </location>
</feature>
<dbReference type="InterPro" id="IPR001841">
    <property type="entry name" value="Znf_RING"/>
</dbReference>
<feature type="domain" description="RING-type" evidence="6">
    <location>
        <begin position="409"/>
        <end position="448"/>
    </location>
</feature>
<keyword evidence="1 3" id="KW-0863">Zinc-finger</keyword>
<evidence type="ECO:0000256" key="4">
    <source>
        <dbReference type="SAM" id="Coils"/>
    </source>
</evidence>
<dbReference type="GO" id="GO:0008270">
    <property type="term" value="F:zinc ion binding"/>
    <property type="evidence" value="ECO:0007669"/>
    <property type="project" value="UniProtKB-KW"/>
</dbReference>
<dbReference type="EMBL" id="CASHTH010003999">
    <property type="protein sequence ID" value="CAI8052294.1"/>
    <property type="molecule type" value="Genomic_DNA"/>
</dbReference>
<keyword evidence="1 3" id="KW-0479">Metal-binding</keyword>
<sequence>MAGRNIICEPASSTTDPENGQILQTYAADEGEGLLQISLHHDGDQYLEKLLSKSRRDSVFELRKLQHHHRPVTGFDSKPALEELLEKRRQALPPIETDVAAGSSEFDRRVRHFQSITSASDSGDTDSAQEHRPSSIRLEIRGLIERQRVRVMLNSAHAGEIERTLNDALERRERQMQQRRRARPQSRPAPQGRSSNRVVGEPHDGGGHSALGGSAVVNLRPMRQPENGQQYPVPQRDQSCILRHLRESPALGSLQPADRDRIVNEVDNLVQQHLVTSTLSGELRGVLELHIQNRVDHVRSGVTVQDIGRSLQRRSEYTASTARPFHPEVPSSAAMSEMQTELREMKSQMLELKQLMRTSFELQLEIQRAIRQEVAAALMSACTSPSLSSMPPTSTVPLRSTTVVESGNCVICSEASITSVVYRCGHMCVCMQCGLELKAQGLKCPICRAPITDIIRAYSSMQ</sequence>
<dbReference type="SUPFAM" id="SSF57850">
    <property type="entry name" value="RING/U-box"/>
    <property type="match status" value="1"/>
</dbReference>
<evidence type="ECO:0000313" key="8">
    <source>
        <dbReference type="Proteomes" id="UP001174909"/>
    </source>
</evidence>
<evidence type="ECO:0000256" key="5">
    <source>
        <dbReference type="SAM" id="MobiDB-lite"/>
    </source>
</evidence>
<gene>
    <name evidence="7" type="ORF">GBAR_LOCUS28605</name>
</gene>
<reference evidence="7" key="1">
    <citation type="submission" date="2023-03" db="EMBL/GenBank/DDBJ databases">
        <authorList>
            <person name="Steffen K."/>
            <person name="Cardenas P."/>
        </authorList>
    </citation>
    <scope>NUCLEOTIDE SEQUENCE</scope>
</reference>
<dbReference type="PROSITE" id="PS50089">
    <property type="entry name" value="ZF_RING_2"/>
    <property type="match status" value="1"/>
</dbReference>
<dbReference type="PANTHER" id="PTHR46519:SF2">
    <property type="entry name" value="RING_U-BOX SUPERFAMILY PROTEIN"/>
    <property type="match status" value="1"/>
</dbReference>
<proteinExistence type="predicted"/>
<comment type="caution">
    <text evidence="7">The sequence shown here is derived from an EMBL/GenBank/DDBJ whole genome shotgun (WGS) entry which is preliminary data.</text>
</comment>
<evidence type="ECO:0000259" key="6">
    <source>
        <dbReference type="PROSITE" id="PS50089"/>
    </source>
</evidence>